<sequence>MIVESLSEAVLNDEVTDVEGVEAHLKDYVPEEILGVAEEGDVEDVCLRLGNKLNLEVRAEEVARIYEDGEELGEGECELCEREMPLTAHHLMPRETHRKYRKKGLSQEFLNTCTMICRPCHSHIHKTYDNERLAAELSTVEKLLDDDAILRFVKWAAKQRTTSTEMAANNRAKYRR</sequence>
<dbReference type="PANTHER" id="PTHR37827">
    <property type="entry name" value="TUDOR DOMAIN-CONTAINING PROTEIN"/>
    <property type="match status" value="1"/>
</dbReference>
<reference evidence="1" key="1">
    <citation type="submission" date="2021-01" db="EMBL/GenBank/DDBJ databases">
        <authorList>
            <person name="Corre E."/>
            <person name="Pelletier E."/>
            <person name="Niang G."/>
            <person name="Scheremetjew M."/>
            <person name="Finn R."/>
            <person name="Kale V."/>
            <person name="Holt S."/>
            <person name="Cochrane G."/>
            <person name="Meng A."/>
            <person name="Brown T."/>
            <person name="Cohen L."/>
        </authorList>
    </citation>
    <scope>NUCLEOTIDE SEQUENCE</scope>
    <source>
        <strain evidence="1">CCMP2877</strain>
    </source>
</reference>
<gene>
    <name evidence="1" type="ORF">PPAR1163_LOCUS9512</name>
</gene>
<proteinExistence type="predicted"/>
<organism evidence="1">
    <name type="scientific">Phaeomonas parva</name>
    <dbReference type="NCBI Taxonomy" id="124430"/>
    <lineage>
        <taxon>Eukaryota</taxon>
        <taxon>Sar</taxon>
        <taxon>Stramenopiles</taxon>
        <taxon>Ochrophyta</taxon>
        <taxon>Pinguiophyceae</taxon>
        <taxon>Pinguiochrysidales</taxon>
        <taxon>Pinguiochrysidaceae</taxon>
        <taxon>Phaeomonas</taxon>
    </lineage>
</organism>
<protein>
    <recommendedName>
        <fullName evidence="2">HNH domain-containing protein</fullName>
    </recommendedName>
</protein>
<dbReference type="PANTHER" id="PTHR37827:SF1">
    <property type="entry name" value="HNH DOMAIN-CONTAINING PROTEIN"/>
    <property type="match status" value="1"/>
</dbReference>
<accession>A0A7S1U0G4</accession>
<evidence type="ECO:0000313" key="1">
    <source>
        <dbReference type="EMBL" id="CAD9251151.1"/>
    </source>
</evidence>
<evidence type="ECO:0008006" key="2">
    <source>
        <dbReference type="Google" id="ProtNLM"/>
    </source>
</evidence>
<name>A0A7S1U0G4_9STRA</name>
<dbReference type="AlphaFoldDB" id="A0A7S1U0G4"/>
<dbReference type="EMBL" id="HBGJ01014804">
    <property type="protein sequence ID" value="CAD9251151.1"/>
    <property type="molecule type" value="Transcribed_RNA"/>
</dbReference>